<name>X1DM20_9ZZZZ</name>
<dbReference type="EMBL" id="BART01038550">
    <property type="protein sequence ID" value="GAH06034.1"/>
    <property type="molecule type" value="Genomic_DNA"/>
</dbReference>
<dbReference type="AlphaFoldDB" id="X1DM20"/>
<feature type="non-terminal residue" evidence="1">
    <location>
        <position position="105"/>
    </location>
</feature>
<evidence type="ECO:0000313" key="1">
    <source>
        <dbReference type="EMBL" id="GAH06034.1"/>
    </source>
</evidence>
<gene>
    <name evidence="1" type="ORF">S01H4_63870</name>
</gene>
<accession>X1DM20</accession>
<protein>
    <recommendedName>
        <fullName evidence="2">Radical SAM core domain-containing protein</fullName>
    </recommendedName>
</protein>
<comment type="caution">
    <text evidence="1">The sequence shown here is derived from an EMBL/GenBank/DDBJ whole genome shotgun (WGS) entry which is preliminary data.</text>
</comment>
<evidence type="ECO:0008006" key="2">
    <source>
        <dbReference type="Google" id="ProtNLM"/>
    </source>
</evidence>
<proteinExistence type="predicted"/>
<organism evidence="1">
    <name type="scientific">marine sediment metagenome</name>
    <dbReference type="NCBI Taxonomy" id="412755"/>
    <lineage>
        <taxon>unclassified sequences</taxon>
        <taxon>metagenomes</taxon>
        <taxon>ecological metagenomes</taxon>
    </lineage>
</organism>
<sequence>MSKLGMLYRPSGLALETAHAVLEAENVHACNVAWGCTNRCKDCYIRYSKPGQIRFPKDQPRHMVEKQLDGGLKTDGVFVSFETDPLLACNFTNTMQLVNLLREKK</sequence>
<reference evidence="1" key="1">
    <citation type="journal article" date="2014" name="Front. Microbiol.">
        <title>High frequency of phylogenetically diverse reductive dehalogenase-homologous genes in deep subseafloor sedimentary metagenomes.</title>
        <authorList>
            <person name="Kawai M."/>
            <person name="Futagami T."/>
            <person name="Toyoda A."/>
            <person name="Takaki Y."/>
            <person name="Nishi S."/>
            <person name="Hori S."/>
            <person name="Arai W."/>
            <person name="Tsubouchi T."/>
            <person name="Morono Y."/>
            <person name="Uchiyama I."/>
            <person name="Ito T."/>
            <person name="Fujiyama A."/>
            <person name="Inagaki F."/>
            <person name="Takami H."/>
        </authorList>
    </citation>
    <scope>NUCLEOTIDE SEQUENCE</scope>
    <source>
        <strain evidence="1">Expedition CK06-06</strain>
    </source>
</reference>